<reference evidence="2 3" key="1">
    <citation type="submission" date="2019-07" db="EMBL/GenBank/DDBJ databases">
        <title>New species of Amycolatopsis and Streptomyces.</title>
        <authorList>
            <person name="Duangmal K."/>
            <person name="Teo W.F.A."/>
            <person name="Lipun K."/>
        </authorList>
    </citation>
    <scope>NUCLEOTIDE SEQUENCE [LARGE SCALE GENOMIC DNA]</scope>
    <source>
        <strain evidence="2 3">TISTR 2346</strain>
    </source>
</reference>
<protein>
    <submittedName>
        <fullName evidence="2">Polysaccharide lyase family 7 protein</fullName>
    </submittedName>
</protein>
<sequence length="217" mass="23911">MRRRTLLGGGAAAGLGLAGWGVAGAPQAQASPIGTGWTEVNPGFALQTPPGTTRYEYLSATGEHHLWLLDSDPWLWPDSSSGPRSEMRWRNDYTGGQAQFECDMKIASGAHRVSVFQIFGGTDWATALMTLAMNTNSINYYDTTTQIHTPVYNTYIRLNVVHETGTGSIHVFVNRTFVRTFQDHGAGTHYFKAGLYGRDGMSARSDIYLKNVHLYTK</sequence>
<dbReference type="RefSeq" id="WP_152785452.1">
    <property type="nucleotide sequence ID" value="NZ_BAABEQ010000013.1"/>
</dbReference>
<dbReference type="PROSITE" id="PS51318">
    <property type="entry name" value="TAT"/>
    <property type="match status" value="1"/>
</dbReference>
<organism evidence="2 3">
    <name type="scientific">Streptomyces phyllanthi</name>
    <dbReference type="NCBI Taxonomy" id="1803180"/>
    <lineage>
        <taxon>Bacteria</taxon>
        <taxon>Bacillati</taxon>
        <taxon>Actinomycetota</taxon>
        <taxon>Actinomycetes</taxon>
        <taxon>Kitasatosporales</taxon>
        <taxon>Streptomycetaceae</taxon>
        <taxon>Streptomyces</taxon>
    </lineage>
</organism>
<keyword evidence="3" id="KW-1185">Reference proteome</keyword>
<dbReference type="SUPFAM" id="SSF49899">
    <property type="entry name" value="Concanavalin A-like lectins/glucanases"/>
    <property type="match status" value="1"/>
</dbReference>
<dbReference type="InterPro" id="IPR013320">
    <property type="entry name" value="ConA-like_dom_sf"/>
</dbReference>
<dbReference type="Pfam" id="PF08787">
    <property type="entry name" value="Alginate_lyase2"/>
    <property type="match status" value="1"/>
</dbReference>
<dbReference type="InterPro" id="IPR006311">
    <property type="entry name" value="TAT_signal"/>
</dbReference>
<dbReference type="OrthoDB" id="4229404at2"/>
<dbReference type="Proteomes" id="UP000326979">
    <property type="component" value="Unassembled WGS sequence"/>
</dbReference>
<comment type="caution">
    <text evidence="2">The sequence shown here is derived from an EMBL/GenBank/DDBJ whole genome shotgun (WGS) entry which is preliminary data.</text>
</comment>
<evidence type="ECO:0000313" key="2">
    <source>
        <dbReference type="EMBL" id="MPY41746.1"/>
    </source>
</evidence>
<dbReference type="PANTHER" id="PTHR33681:SF4">
    <property type="entry name" value="OS12G0171100 PROTEIN"/>
    <property type="match status" value="1"/>
</dbReference>
<keyword evidence="2" id="KW-0456">Lyase</keyword>
<dbReference type="AlphaFoldDB" id="A0A5N8W4D6"/>
<dbReference type="Gene3D" id="2.60.120.200">
    <property type="match status" value="1"/>
</dbReference>
<dbReference type="InterPro" id="IPR014895">
    <property type="entry name" value="Alginate_lyase_2"/>
</dbReference>
<accession>A0A5N8W4D6</accession>
<gene>
    <name evidence="2" type="ORF">FNH04_18080</name>
</gene>
<dbReference type="EMBL" id="VJZE01000112">
    <property type="protein sequence ID" value="MPY41746.1"/>
    <property type="molecule type" value="Genomic_DNA"/>
</dbReference>
<evidence type="ECO:0000313" key="3">
    <source>
        <dbReference type="Proteomes" id="UP000326979"/>
    </source>
</evidence>
<feature type="domain" description="Alginate lyase 2" evidence="1">
    <location>
        <begin position="77"/>
        <end position="199"/>
    </location>
</feature>
<dbReference type="PANTHER" id="PTHR33681">
    <property type="entry name" value="BINDING PROTEIN, PUTATIVE, EXPRESSED-RELATED"/>
    <property type="match status" value="1"/>
</dbReference>
<dbReference type="GO" id="GO:0016829">
    <property type="term" value="F:lyase activity"/>
    <property type="evidence" value="ECO:0007669"/>
    <property type="project" value="UniProtKB-KW"/>
</dbReference>
<name>A0A5N8W4D6_9ACTN</name>
<proteinExistence type="predicted"/>
<evidence type="ECO:0000259" key="1">
    <source>
        <dbReference type="Pfam" id="PF08787"/>
    </source>
</evidence>